<evidence type="ECO:0000313" key="3">
    <source>
        <dbReference type="Proteomes" id="UP000444721"/>
    </source>
</evidence>
<evidence type="ECO:0000259" key="1">
    <source>
        <dbReference type="Pfam" id="PF12937"/>
    </source>
</evidence>
<keyword evidence="3" id="KW-1185">Reference proteome</keyword>
<dbReference type="SUPFAM" id="SSF81383">
    <property type="entry name" value="F-box domain"/>
    <property type="match status" value="1"/>
</dbReference>
<organism evidence="2 3">
    <name type="scientific">Naegleria fowleri</name>
    <name type="common">Brain eating amoeba</name>
    <dbReference type="NCBI Taxonomy" id="5763"/>
    <lineage>
        <taxon>Eukaryota</taxon>
        <taxon>Discoba</taxon>
        <taxon>Heterolobosea</taxon>
        <taxon>Tetramitia</taxon>
        <taxon>Eutetramitia</taxon>
        <taxon>Vahlkampfiidae</taxon>
        <taxon>Naegleria</taxon>
    </lineage>
</organism>
<gene>
    <name evidence="2" type="ORF">FDP41_005062</name>
</gene>
<accession>A0A6A5BQL1</accession>
<dbReference type="AlphaFoldDB" id="A0A6A5BQL1"/>
<dbReference type="Proteomes" id="UP000444721">
    <property type="component" value="Unassembled WGS sequence"/>
</dbReference>
<dbReference type="VEuPathDB" id="AmoebaDB:NfTy_051350"/>
<dbReference type="Gene3D" id="1.20.1280.50">
    <property type="match status" value="1"/>
</dbReference>
<reference evidence="2 3" key="1">
    <citation type="journal article" date="2019" name="Sci. Rep.">
        <title>Nanopore sequencing improves the draft genome of the human pathogenic amoeba Naegleria fowleri.</title>
        <authorList>
            <person name="Liechti N."/>
            <person name="Schurch N."/>
            <person name="Bruggmann R."/>
            <person name="Wittwer M."/>
        </authorList>
    </citation>
    <scope>NUCLEOTIDE SEQUENCE [LARGE SCALE GENOMIC DNA]</scope>
    <source>
        <strain evidence="2 3">ATCC 30894</strain>
    </source>
</reference>
<evidence type="ECO:0000313" key="2">
    <source>
        <dbReference type="EMBL" id="KAF0975735.1"/>
    </source>
</evidence>
<dbReference type="EMBL" id="VFQX01000043">
    <property type="protein sequence ID" value="KAF0975735.1"/>
    <property type="molecule type" value="Genomic_DNA"/>
</dbReference>
<sequence>MSNNSPLQELPHEILTHIFSFLLPGQDQYHHSMDIYKIMVRDILPSSHTCMAFRKVIRNNQELWKYCFFDLLYGWMASDDFFDTRVVSSLMRERDAHKTDKIRERKCYIYEIGYHTMMKFIRHVAGEPSHVIQKMTLQNPPSHLHQVDDNATIDDLFQESSTVIEWMDLVFADLANVRQLVFMSSTVAEDELKELNKIILWEQKGTLSSDCITVIEINEASSSCHVKNCKSLRYIDIRTNQIVHIDWENLGVEQNTEITVNIWEGNAFPPLTGIIYSNARHVFEKFVNLSLYNGSYFIDLHALPNLHTFSWENCNTENHNNVITMDRDKIHKKIKFINIKNVCFETLQLKLNAPNLRQLIIMDIRMISCRPSALVELVHTPRLLLKILELSE</sequence>
<dbReference type="RefSeq" id="XP_044560448.1">
    <property type="nucleotide sequence ID" value="XM_044708546.1"/>
</dbReference>
<dbReference type="InterPro" id="IPR001810">
    <property type="entry name" value="F-box_dom"/>
</dbReference>
<proteinExistence type="predicted"/>
<dbReference type="VEuPathDB" id="AmoebaDB:FDP41_005062"/>
<feature type="domain" description="F-box" evidence="1">
    <location>
        <begin position="8"/>
        <end position="69"/>
    </location>
</feature>
<dbReference type="Pfam" id="PF12937">
    <property type="entry name" value="F-box-like"/>
    <property type="match status" value="1"/>
</dbReference>
<dbReference type="SUPFAM" id="SSF52058">
    <property type="entry name" value="L domain-like"/>
    <property type="match status" value="1"/>
</dbReference>
<name>A0A6A5BQL1_NAEFO</name>
<dbReference type="GeneID" id="68112280"/>
<protein>
    <recommendedName>
        <fullName evidence="1">F-box domain-containing protein</fullName>
    </recommendedName>
</protein>
<comment type="caution">
    <text evidence="2">The sequence shown here is derived from an EMBL/GenBank/DDBJ whole genome shotgun (WGS) entry which is preliminary data.</text>
</comment>
<dbReference type="OrthoDB" id="10591312at2759"/>
<dbReference type="InterPro" id="IPR036047">
    <property type="entry name" value="F-box-like_dom_sf"/>
</dbReference>
<dbReference type="VEuPathDB" id="AmoebaDB:NF0055850"/>